<keyword evidence="1 9" id="KW-0547">Nucleotide-binding</keyword>
<dbReference type="SUPFAM" id="SSF52540">
    <property type="entry name" value="P-loop containing nucleoside triphosphate hydrolases"/>
    <property type="match status" value="1"/>
</dbReference>
<dbReference type="GO" id="GO:0043138">
    <property type="term" value="F:3'-5' DNA helicase activity"/>
    <property type="evidence" value="ECO:0007669"/>
    <property type="project" value="UniProtKB-EC"/>
</dbReference>
<protein>
    <recommendedName>
        <fullName evidence="7">DNA 3'-5' helicase</fullName>
        <ecNumber evidence="7">5.6.2.4</ecNumber>
    </recommendedName>
</protein>
<organism evidence="11 12">
    <name type="scientific">Pullulanibacillus camelliae</name>
    <dbReference type="NCBI Taxonomy" id="1707096"/>
    <lineage>
        <taxon>Bacteria</taxon>
        <taxon>Bacillati</taxon>
        <taxon>Bacillota</taxon>
        <taxon>Bacilli</taxon>
        <taxon>Bacillales</taxon>
        <taxon>Sporolactobacillaceae</taxon>
        <taxon>Pullulanibacillus</taxon>
    </lineage>
</organism>
<evidence type="ECO:0000256" key="5">
    <source>
        <dbReference type="ARBA" id="ARBA00023235"/>
    </source>
</evidence>
<evidence type="ECO:0000313" key="12">
    <source>
        <dbReference type="Proteomes" id="UP000628775"/>
    </source>
</evidence>
<comment type="catalytic activity">
    <reaction evidence="8">
        <text>ATP + H2O = ADP + phosphate + H(+)</text>
        <dbReference type="Rhea" id="RHEA:13065"/>
        <dbReference type="ChEBI" id="CHEBI:15377"/>
        <dbReference type="ChEBI" id="CHEBI:15378"/>
        <dbReference type="ChEBI" id="CHEBI:30616"/>
        <dbReference type="ChEBI" id="CHEBI:43474"/>
        <dbReference type="ChEBI" id="CHEBI:456216"/>
        <dbReference type="EC" id="5.6.2.4"/>
    </reaction>
</comment>
<keyword evidence="5" id="KW-0413">Isomerase</keyword>
<dbReference type="GO" id="GO:0003677">
    <property type="term" value="F:DNA binding"/>
    <property type="evidence" value="ECO:0007669"/>
    <property type="project" value="InterPro"/>
</dbReference>
<dbReference type="EMBL" id="BMIR01000002">
    <property type="protein sequence ID" value="GGE32267.1"/>
    <property type="molecule type" value="Genomic_DNA"/>
</dbReference>
<dbReference type="PANTHER" id="PTHR11070">
    <property type="entry name" value="UVRD / RECB / PCRA DNA HELICASE FAMILY MEMBER"/>
    <property type="match status" value="1"/>
</dbReference>
<keyword evidence="12" id="KW-1185">Reference proteome</keyword>
<dbReference type="InterPro" id="IPR014017">
    <property type="entry name" value="DNA_helicase_UvrD-like_C"/>
</dbReference>
<evidence type="ECO:0000256" key="6">
    <source>
        <dbReference type="ARBA" id="ARBA00034617"/>
    </source>
</evidence>
<dbReference type="Pfam" id="PF00580">
    <property type="entry name" value="UvrD-helicase"/>
    <property type="match status" value="1"/>
</dbReference>
<evidence type="ECO:0000256" key="4">
    <source>
        <dbReference type="ARBA" id="ARBA00022840"/>
    </source>
</evidence>
<feature type="domain" description="UvrD-like helicase ATP-binding" evidence="10">
    <location>
        <begin position="179"/>
        <end position="528"/>
    </location>
</feature>
<dbReference type="GO" id="GO:0005524">
    <property type="term" value="F:ATP binding"/>
    <property type="evidence" value="ECO:0007669"/>
    <property type="project" value="UniProtKB-UniRule"/>
</dbReference>
<evidence type="ECO:0000256" key="7">
    <source>
        <dbReference type="ARBA" id="ARBA00034808"/>
    </source>
</evidence>
<keyword evidence="2 9" id="KW-0378">Hydrolase</keyword>
<accession>A0A8J2VLZ1</accession>
<evidence type="ECO:0000256" key="2">
    <source>
        <dbReference type="ARBA" id="ARBA00022801"/>
    </source>
</evidence>
<gene>
    <name evidence="11" type="primary">uvrD</name>
    <name evidence="11" type="ORF">GCM10011391_08670</name>
</gene>
<dbReference type="GO" id="GO:0016787">
    <property type="term" value="F:hydrolase activity"/>
    <property type="evidence" value="ECO:0007669"/>
    <property type="project" value="UniProtKB-UniRule"/>
</dbReference>
<dbReference type="PANTHER" id="PTHR11070:SF17">
    <property type="entry name" value="DNA HELICASE IV"/>
    <property type="match status" value="1"/>
</dbReference>
<keyword evidence="3 9" id="KW-0347">Helicase</keyword>
<evidence type="ECO:0000259" key="10">
    <source>
        <dbReference type="PROSITE" id="PS51198"/>
    </source>
</evidence>
<dbReference type="InterPro" id="IPR027785">
    <property type="entry name" value="UvrD-like_helicase_C"/>
</dbReference>
<feature type="binding site" evidence="9">
    <location>
        <begin position="200"/>
        <end position="207"/>
    </location>
    <ligand>
        <name>ATP</name>
        <dbReference type="ChEBI" id="CHEBI:30616"/>
    </ligand>
</feature>
<comment type="caution">
    <text evidence="11">The sequence shown here is derived from an EMBL/GenBank/DDBJ whole genome shotgun (WGS) entry which is preliminary data.</text>
</comment>
<dbReference type="InterPro" id="IPR014016">
    <property type="entry name" value="UvrD-like_ATP-bd"/>
</dbReference>
<dbReference type="GO" id="GO:0005829">
    <property type="term" value="C:cytosol"/>
    <property type="evidence" value="ECO:0007669"/>
    <property type="project" value="TreeGrafter"/>
</dbReference>
<comment type="catalytic activity">
    <reaction evidence="6">
        <text>Couples ATP hydrolysis with the unwinding of duplex DNA by translocating in the 3'-5' direction.</text>
        <dbReference type="EC" id="5.6.2.4"/>
    </reaction>
</comment>
<evidence type="ECO:0000313" key="11">
    <source>
        <dbReference type="EMBL" id="GGE32267.1"/>
    </source>
</evidence>
<keyword evidence="4 9" id="KW-0067">ATP-binding</keyword>
<dbReference type="Pfam" id="PF13538">
    <property type="entry name" value="UvrD_C_2"/>
    <property type="match status" value="1"/>
</dbReference>
<dbReference type="Proteomes" id="UP000628775">
    <property type="component" value="Unassembled WGS sequence"/>
</dbReference>
<dbReference type="PROSITE" id="PS51198">
    <property type="entry name" value="UVRD_HELICASE_ATP_BIND"/>
    <property type="match status" value="1"/>
</dbReference>
<dbReference type="GO" id="GO:0000725">
    <property type="term" value="P:recombinational repair"/>
    <property type="evidence" value="ECO:0007669"/>
    <property type="project" value="TreeGrafter"/>
</dbReference>
<dbReference type="Pfam" id="PF13361">
    <property type="entry name" value="UvrD_C"/>
    <property type="match status" value="1"/>
</dbReference>
<name>A0A8J2VLZ1_9BACL</name>
<sequence length="686" mass="78414">MDEHIKEERRLFDVLRQIAEQSQKLETTERYVGDDITEQVLEEMREKNRQHLKTAEKEPYFARLDFQEDLSPEIERLYIGKVGIADSSGEPLIIDWRAPISSLFYSFTGGDEPAYYESPEGLIEGTVHLKRNIVIRQQQLQRIVDAYVKGKADLSGVDEFLLHRLSERTSSRLQDIVSTIQAEQNAIIRAPKNNALIIQGVAGSGKTTIALHRLAYLIYEHQDRLRSERMIIFAPSTLFLDYIADVLPELGVGNIQQTTFNDWAIHQLEEPVTLDQQTAFKRSWLETTSTREAIDSLRYKGSRQFKEQLKKALDAYEAQAIPERPLILGDVLTLSIATLQSWFNTDYKSYPLLKRKERMMNRIKNEIDNALKSYAPKERQVQKKKVTQTLRTYTKKLLPLSPVAFYKQFISAHPQLAQKQKEQTLKHLEQSSVQADDLPSLLMIQHTFYGIDKGQKFHHVVVDEAQDFSPFQIDLLKQLTLNQSFTILGDLSQGIHDYKGIDQWEAFSDLFDPTRVKLFKLEKSYRSTTEIIAFANTVLAKAYQPVCMAEPVFRSGEAVTVISCSSTEQLKHIQQKLIYLTEKGYHSVGILTRTQLEAEELQRQLKSIGVDGAMLTGEEDNYDGGLSILPMYLSKGLEFEAVIITNANVENFPTDAFHSKLLYVGCTRALHNLSVLYQGQPSLLLP</sequence>
<dbReference type="Gene3D" id="3.40.50.300">
    <property type="entry name" value="P-loop containing nucleotide triphosphate hydrolases"/>
    <property type="match status" value="2"/>
</dbReference>
<dbReference type="InterPro" id="IPR027417">
    <property type="entry name" value="P-loop_NTPase"/>
</dbReference>
<evidence type="ECO:0000256" key="9">
    <source>
        <dbReference type="PROSITE-ProRule" id="PRU00560"/>
    </source>
</evidence>
<dbReference type="RefSeq" id="WP_188689640.1">
    <property type="nucleotide sequence ID" value="NZ_BMIR01000002.1"/>
</dbReference>
<evidence type="ECO:0000256" key="3">
    <source>
        <dbReference type="ARBA" id="ARBA00022806"/>
    </source>
</evidence>
<reference evidence="11" key="1">
    <citation type="journal article" date="2014" name="Int. J. Syst. Evol. Microbiol.">
        <title>Complete genome sequence of Corynebacterium casei LMG S-19264T (=DSM 44701T), isolated from a smear-ripened cheese.</title>
        <authorList>
            <consortium name="US DOE Joint Genome Institute (JGI-PGF)"/>
            <person name="Walter F."/>
            <person name="Albersmeier A."/>
            <person name="Kalinowski J."/>
            <person name="Ruckert C."/>
        </authorList>
    </citation>
    <scope>NUCLEOTIDE SEQUENCE</scope>
    <source>
        <strain evidence="11">CGMCC 1.15371</strain>
    </source>
</reference>
<proteinExistence type="predicted"/>
<dbReference type="InterPro" id="IPR000212">
    <property type="entry name" value="DNA_helicase_UvrD/REP"/>
</dbReference>
<reference evidence="11" key="2">
    <citation type="submission" date="2020-09" db="EMBL/GenBank/DDBJ databases">
        <authorList>
            <person name="Sun Q."/>
            <person name="Zhou Y."/>
        </authorList>
    </citation>
    <scope>NUCLEOTIDE SEQUENCE</scope>
    <source>
        <strain evidence="11">CGMCC 1.15371</strain>
    </source>
</reference>
<dbReference type="AlphaFoldDB" id="A0A8J2VLZ1"/>
<evidence type="ECO:0000256" key="8">
    <source>
        <dbReference type="ARBA" id="ARBA00048988"/>
    </source>
</evidence>
<dbReference type="EC" id="5.6.2.4" evidence="7"/>
<evidence type="ECO:0000256" key="1">
    <source>
        <dbReference type="ARBA" id="ARBA00022741"/>
    </source>
</evidence>